<accession>A0ABU6W908</accession>
<organism evidence="2 3">
    <name type="scientific">Stylosanthes scabra</name>
    <dbReference type="NCBI Taxonomy" id="79078"/>
    <lineage>
        <taxon>Eukaryota</taxon>
        <taxon>Viridiplantae</taxon>
        <taxon>Streptophyta</taxon>
        <taxon>Embryophyta</taxon>
        <taxon>Tracheophyta</taxon>
        <taxon>Spermatophyta</taxon>
        <taxon>Magnoliopsida</taxon>
        <taxon>eudicotyledons</taxon>
        <taxon>Gunneridae</taxon>
        <taxon>Pentapetalae</taxon>
        <taxon>rosids</taxon>
        <taxon>fabids</taxon>
        <taxon>Fabales</taxon>
        <taxon>Fabaceae</taxon>
        <taxon>Papilionoideae</taxon>
        <taxon>50 kb inversion clade</taxon>
        <taxon>dalbergioids sensu lato</taxon>
        <taxon>Dalbergieae</taxon>
        <taxon>Pterocarpus clade</taxon>
        <taxon>Stylosanthes</taxon>
    </lineage>
</organism>
<name>A0ABU6W908_9FABA</name>
<feature type="region of interest" description="Disordered" evidence="1">
    <location>
        <begin position="73"/>
        <end position="103"/>
    </location>
</feature>
<gene>
    <name evidence="2" type="ORF">PIB30_021618</name>
</gene>
<dbReference type="EMBL" id="JASCZI010181314">
    <property type="protein sequence ID" value="MED6181690.1"/>
    <property type="molecule type" value="Genomic_DNA"/>
</dbReference>
<feature type="compositionally biased region" description="Low complexity" evidence="1">
    <location>
        <begin position="42"/>
        <end position="56"/>
    </location>
</feature>
<protein>
    <submittedName>
        <fullName evidence="2">Uncharacterized protein</fullName>
    </submittedName>
</protein>
<evidence type="ECO:0000313" key="2">
    <source>
        <dbReference type="EMBL" id="MED6181690.1"/>
    </source>
</evidence>
<keyword evidence="3" id="KW-1185">Reference proteome</keyword>
<reference evidence="2 3" key="1">
    <citation type="journal article" date="2023" name="Plants (Basel)">
        <title>Bridging the Gap: Combining Genomics and Transcriptomics Approaches to Understand Stylosanthes scabra, an Orphan Legume from the Brazilian Caatinga.</title>
        <authorList>
            <person name="Ferreira-Neto J.R.C."/>
            <person name="da Silva M.D."/>
            <person name="Binneck E."/>
            <person name="de Melo N.F."/>
            <person name="da Silva R.H."/>
            <person name="de Melo A.L.T.M."/>
            <person name="Pandolfi V."/>
            <person name="Bustamante F.O."/>
            <person name="Brasileiro-Vidal A.C."/>
            <person name="Benko-Iseppon A.M."/>
        </authorList>
    </citation>
    <scope>NUCLEOTIDE SEQUENCE [LARGE SCALE GENOMIC DNA]</scope>
    <source>
        <tissue evidence="2">Leaves</tissue>
    </source>
</reference>
<sequence length="175" mass="18836">MGIRLPVRTRSEPIILVQYPTGASFEPNPLSLIRTNPNGASHTRTATVPPHAPPHTAHPATQPFLHFLPVTSPTPKVTPRLGSPPRLVKSSSSPHVVKSRRRTPPQPRLVFVTCPPVSSSSPLLWSGSLLHAIQWRSSSSLLTHAEIVSCSSRLAIPRRPHPSSPAPPSSSSLLV</sequence>
<evidence type="ECO:0000313" key="3">
    <source>
        <dbReference type="Proteomes" id="UP001341840"/>
    </source>
</evidence>
<proteinExistence type="predicted"/>
<feature type="region of interest" description="Disordered" evidence="1">
    <location>
        <begin position="37"/>
        <end position="56"/>
    </location>
</feature>
<dbReference type="Proteomes" id="UP001341840">
    <property type="component" value="Unassembled WGS sequence"/>
</dbReference>
<feature type="region of interest" description="Disordered" evidence="1">
    <location>
        <begin position="156"/>
        <end position="175"/>
    </location>
</feature>
<comment type="caution">
    <text evidence="2">The sequence shown here is derived from an EMBL/GenBank/DDBJ whole genome shotgun (WGS) entry which is preliminary data.</text>
</comment>
<evidence type="ECO:0000256" key="1">
    <source>
        <dbReference type="SAM" id="MobiDB-lite"/>
    </source>
</evidence>